<dbReference type="PANTHER" id="PTHR12482:SF62">
    <property type="entry name" value="LIPASE ROG1-RELATED"/>
    <property type="match status" value="1"/>
</dbReference>
<dbReference type="EMBL" id="JAGRRH010000005">
    <property type="protein sequence ID" value="KAG7369577.1"/>
    <property type="molecule type" value="Genomic_DNA"/>
</dbReference>
<organism evidence="3 4">
    <name type="scientific">Nitzschia inconspicua</name>
    <dbReference type="NCBI Taxonomy" id="303405"/>
    <lineage>
        <taxon>Eukaryota</taxon>
        <taxon>Sar</taxon>
        <taxon>Stramenopiles</taxon>
        <taxon>Ochrophyta</taxon>
        <taxon>Bacillariophyta</taxon>
        <taxon>Bacillariophyceae</taxon>
        <taxon>Bacillariophycidae</taxon>
        <taxon>Bacillariales</taxon>
        <taxon>Bacillariaceae</taxon>
        <taxon>Nitzschia</taxon>
    </lineage>
</organism>
<reference evidence="3" key="2">
    <citation type="submission" date="2021-04" db="EMBL/GenBank/DDBJ databases">
        <authorList>
            <person name="Podell S."/>
        </authorList>
    </citation>
    <scope>NUCLEOTIDE SEQUENCE</scope>
    <source>
        <strain evidence="3">Hildebrandi</strain>
    </source>
</reference>
<feature type="domain" description="DUF676" evidence="2">
    <location>
        <begin position="124"/>
        <end position="260"/>
    </location>
</feature>
<dbReference type="Pfam" id="PF05057">
    <property type="entry name" value="DUF676"/>
    <property type="match status" value="2"/>
</dbReference>
<feature type="compositionally biased region" description="Low complexity" evidence="1">
    <location>
        <begin position="353"/>
        <end position="365"/>
    </location>
</feature>
<dbReference type="OrthoDB" id="273452at2759"/>
<feature type="region of interest" description="Disordered" evidence="1">
    <location>
        <begin position="342"/>
        <end position="387"/>
    </location>
</feature>
<feature type="domain" description="DUF676" evidence="2">
    <location>
        <begin position="19"/>
        <end position="94"/>
    </location>
</feature>
<evidence type="ECO:0000313" key="3">
    <source>
        <dbReference type="EMBL" id="KAG7369577.1"/>
    </source>
</evidence>
<sequence>MESVTANGTAVVVTTTIIHHFMILVHGIMGNAGELGYVQQALQRELEQRQSNGGSTVTKLVVHSATCNEADSLDGIEAGGLRLAQEINHLLRDYFQDEILPLLESNERRDTSELYQQKNQQQQQQQQKHTIALSFLGFSLGGMYSRYSLPFIDWNISAEENNHSITVVPNLFATVATPHLGIQRMTYWNLPSCLEPVVAWYLGQTGRDLFRRPRKHCSTVQTIATNCYEDVIQQMSLDPKFLLPLSKFQKRLAMANAFSTDFAVHTATAAFLTDDDDDHHWKEVIRNHHDSEGSEIIHSSAHFILENGSLSTTNEKHSASTKKAGDNSIIPHFPSVRFVTSRSWSPDDESIGSSQEQQQQQQQQSCDVRGDIGDPDETGTCQRPLLDRNVDGSMSDMASSLNSLGWTKIFVDVRSHIPALWSRPKTSSQDIIITEQDEAGLSTQKRIYSPSALKRKLSGRGFDFNTLPFGHSFLVASTKNWWYTWFYRDGRNFVDQVLASELVKELLLFNDTKLEVERWKRYP</sequence>
<dbReference type="InterPro" id="IPR007751">
    <property type="entry name" value="DUF676_lipase-like"/>
</dbReference>
<accession>A0A9K3LWV7</accession>
<dbReference type="PANTHER" id="PTHR12482">
    <property type="entry name" value="LIPASE ROG1-RELATED-RELATED"/>
    <property type="match status" value="1"/>
</dbReference>
<evidence type="ECO:0000256" key="1">
    <source>
        <dbReference type="SAM" id="MobiDB-lite"/>
    </source>
</evidence>
<dbReference type="Proteomes" id="UP000693970">
    <property type="component" value="Unassembled WGS sequence"/>
</dbReference>
<proteinExistence type="predicted"/>
<dbReference type="InterPro" id="IPR044294">
    <property type="entry name" value="Lipase-like"/>
</dbReference>
<name>A0A9K3LWV7_9STRA</name>
<gene>
    <name evidence="3" type="ORF">IV203_027323</name>
</gene>
<comment type="caution">
    <text evidence="3">The sequence shown here is derived from an EMBL/GenBank/DDBJ whole genome shotgun (WGS) entry which is preliminary data.</text>
</comment>
<dbReference type="AlphaFoldDB" id="A0A9K3LWV7"/>
<evidence type="ECO:0000259" key="2">
    <source>
        <dbReference type="Pfam" id="PF05057"/>
    </source>
</evidence>
<reference evidence="3" key="1">
    <citation type="journal article" date="2021" name="Sci. Rep.">
        <title>Diploid genomic architecture of Nitzschia inconspicua, an elite biomass production diatom.</title>
        <authorList>
            <person name="Oliver A."/>
            <person name="Podell S."/>
            <person name="Pinowska A."/>
            <person name="Traller J.C."/>
            <person name="Smith S.R."/>
            <person name="McClure R."/>
            <person name="Beliaev A."/>
            <person name="Bohutskyi P."/>
            <person name="Hill E.A."/>
            <person name="Rabines A."/>
            <person name="Zheng H."/>
            <person name="Allen L.Z."/>
            <person name="Kuo A."/>
            <person name="Grigoriev I.V."/>
            <person name="Allen A.E."/>
            <person name="Hazlebeck D."/>
            <person name="Allen E.E."/>
        </authorList>
    </citation>
    <scope>NUCLEOTIDE SEQUENCE</scope>
    <source>
        <strain evidence="3">Hildebrandi</strain>
    </source>
</reference>
<protein>
    <submittedName>
        <fullName evidence="3">DUF676 putative serine esterase domain containing protein</fullName>
    </submittedName>
</protein>
<keyword evidence="4" id="KW-1185">Reference proteome</keyword>
<evidence type="ECO:0000313" key="4">
    <source>
        <dbReference type="Proteomes" id="UP000693970"/>
    </source>
</evidence>